<evidence type="ECO:0000259" key="4">
    <source>
        <dbReference type="Pfam" id="PF04500"/>
    </source>
</evidence>
<protein>
    <submittedName>
        <fullName evidence="6">Uncharacterized protein LOC128198451</fullName>
    </submittedName>
</protein>
<dbReference type="Gene3D" id="2.20.25.240">
    <property type="match status" value="3"/>
</dbReference>
<dbReference type="GeneID" id="128198451"/>
<evidence type="ECO:0000313" key="6">
    <source>
        <dbReference type="RefSeq" id="XP_052739962.1"/>
    </source>
</evidence>
<gene>
    <name evidence="6" type="primary">LOC128198451</name>
</gene>
<organism evidence="5 6">
    <name type="scientific">Bicyclus anynana</name>
    <name type="common">Squinting bush brown butterfly</name>
    <dbReference type="NCBI Taxonomy" id="110368"/>
    <lineage>
        <taxon>Eukaryota</taxon>
        <taxon>Metazoa</taxon>
        <taxon>Ecdysozoa</taxon>
        <taxon>Arthropoda</taxon>
        <taxon>Hexapoda</taxon>
        <taxon>Insecta</taxon>
        <taxon>Pterygota</taxon>
        <taxon>Neoptera</taxon>
        <taxon>Endopterygota</taxon>
        <taxon>Lepidoptera</taxon>
        <taxon>Glossata</taxon>
        <taxon>Ditrysia</taxon>
        <taxon>Papilionoidea</taxon>
        <taxon>Nymphalidae</taxon>
        <taxon>Satyrinae</taxon>
        <taxon>Satyrini</taxon>
        <taxon>Mycalesina</taxon>
        <taxon>Bicyclus</taxon>
    </lineage>
</organism>
<feature type="domain" description="FLYWCH-type" evidence="4">
    <location>
        <begin position="175"/>
        <end position="229"/>
    </location>
</feature>
<evidence type="ECO:0000313" key="5">
    <source>
        <dbReference type="Proteomes" id="UP001652582"/>
    </source>
</evidence>
<dbReference type="Pfam" id="PF04500">
    <property type="entry name" value="FLYWCH"/>
    <property type="match status" value="3"/>
</dbReference>
<evidence type="ECO:0000256" key="1">
    <source>
        <dbReference type="ARBA" id="ARBA00022723"/>
    </source>
</evidence>
<proteinExistence type="predicted"/>
<reference evidence="6" key="1">
    <citation type="submission" date="2025-08" db="UniProtKB">
        <authorList>
            <consortium name="RefSeq"/>
        </authorList>
    </citation>
    <scope>IDENTIFICATION</scope>
</reference>
<keyword evidence="1" id="KW-0479">Metal-binding</keyword>
<feature type="domain" description="FLYWCH-type" evidence="4">
    <location>
        <begin position="2"/>
        <end position="49"/>
    </location>
</feature>
<name>A0ABM3LLL8_BICAN</name>
<sequence>MTESKRGAVILQQGQYMYRKDYIHNDRITWRCVKRHSGCKATCVIKGSKLIKISADIGARYATMNGRRVLLIGNYRFMKHYDGRNGRTRWRCSMEVIQTSSGYPKLMYCGFLYRPHNAYRHRRLQLWYCRYRNTRQCRAIVRTMDGHIIKTEENLFHSFGLIGTGIDCFASYCLSKQGKMGINVGGYRFRFNGCARNGKIRWRCSRGPWCKAALHTYRGRIVYIQSTHNCGPKPPS</sequence>
<keyword evidence="3" id="KW-0862">Zinc</keyword>
<dbReference type="Proteomes" id="UP001652582">
    <property type="component" value="Chromosome 10"/>
</dbReference>
<keyword evidence="5" id="KW-1185">Reference proteome</keyword>
<accession>A0ABM3LLL8</accession>
<evidence type="ECO:0000256" key="2">
    <source>
        <dbReference type="ARBA" id="ARBA00022771"/>
    </source>
</evidence>
<dbReference type="InterPro" id="IPR007588">
    <property type="entry name" value="Znf_FLYWCH"/>
</dbReference>
<dbReference type="RefSeq" id="XP_052739962.1">
    <property type="nucleotide sequence ID" value="XM_052884002.1"/>
</dbReference>
<evidence type="ECO:0000256" key="3">
    <source>
        <dbReference type="ARBA" id="ARBA00022833"/>
    </source>
</evidence>
<feature type="domain" description="FLYWCH-type" evidence="4">
    <location>
        <begin position="97"/>
        <end position="151"/>
    </location>
</feature>
<keyword evidence="2" id="KW-0863">Zinc-finger</keyword>